<reference evidence="1" key="1">
    <citation type="submission" date="2020-03" db="EMBL/GenBank/DDBJ databases">
        <title>The deep terrestrial virosphere.</title>
        <authorList>
            <person name="Holmfeldt K."/>
            <person name="Nilsson E."/>
            <person name="Simone D."/>
            <person name="Lopez-Fernandez M."/>
            <person name="Wu X."/>
            <person name="de Brujin I."/>
            <person name="Lundin D."/>
            <person name="Andersson A."/>
            <person name="Bertilsson S."/>
            <person name="Dopson M."/>
        </authorList>
    </citation>
    <scope>NUCLEOTIDE SEQUENCE</scope>
    <source>
        <strain evidence="1">MM415B01715</strain>
    </source>
</reference>
<dbReference type="AlphaFoldDB" id="A0A6M3IIA1"/>
<dbReference type="EMBL" id="MT141254">
    <property type="protein sequence ID" value="QJA57095.1"/>
    <property type="molecule type" value="Genomic_DNA"/>
</dbReference>
<organism evidence="1">
    <name type="scientific">viral metagenome</name>
    <dbReference type="NCBI Taxonomy" id="1070528"/>
    <lineage>
        <taxon>unclassified sequences</taxon>
        <taxon>metagenomes</taxon>
        <taxon>organismal metagenomes</taxon>
    </lineage>
</organism>
<proteinExistence type="predicted"/>
<accession>A0A6M3IIA1</accession>
<protein>
    <submittedName>
        <fullName evidence="1">Uncharacterized protein</fullName>
    </submittedName>
</protein>
<name>A0A6M3IIA1_9ZZZZ</name>
<sequence length="225" mass="26120">MPRVRDCLHEYMDYLGVEVPEDVDLGNFREWLEENYELSLTSQNVQQAIDINFSFGSQTSPKPPLEFAKEMLADDLKRVRYFHASKESSRYDRRRVPDKLEIRVEHMRVDESPRRFWGFIRFSDGALLDFGGDNNNVPQFGDGSVSYLHRDIGSKILLERYVHWLVNLPPTEPSRSPAPPPPILRMRPERPMRLTPTHLEFEEAVVSGSHVTYLTLPGEAPDEHQ</sequence>
<gene>
    <name evidence="1" type="ORF">MM415B01715_0007</name>
</gene>
<evidence type="ECO:0000313" key="1">
    <source>
        <dbReference type="EMBL" id="QJA57095.1"/>
    </source>
</evidence>